<dbReference type="FunCoup" id="I1IZ43">
    <property type="interactions" value="2"/>
</dbReference>
<dbReference type="PANTHER" id="PTHR47482">
    <property type="entry name" value="OS11G0632001 PROTEIN"/>
    <property type="match status" value="1"/>
</dbReference>
<sequence>MQMMLGLLQRLEAEAYEYINLYSWEVGFGIRYSRSKSYKCKSGPKKDVVYQTLQYIVCGCEGYPRKKNTSSVRCGCKAMIRLLRTDDYGWYIKDCKLEHNHNLSQNNGEKMCWPSHKHIDRYTRELVRNLRENNVPLTKVYSILGGVVLKIGWPIEKHAATIYTSAMLQLFSDHIFDSAAYNVIEVMLRQGVDKIPEGHILKRWTKDATDVLPDHLVHLQKDRGSARSQSYRHATLHVAALELAAIGDKNVDCYHYVLKYMKDGTKKFGEMYQYTDGRSLHELLVAPVVNLQVPQASDVVPRQIHTGVLAPVRKCPEGRPTNTRDKPAYELKRKRMKFRTVCKLSGHNRSECKANQDKPASKRSDPKCGKCVLVGHRMNVCASSVDVQHIEYQLGV</sequence>
<accession>I1IZ43</accession>
<gene>
    <name evidence="2" type="ORF">BRADI_5g14130v3</name>
</gene>
<evidence type="ECO:0000259" key="1">
    <source>
        <dbReference type="Pfam" id="PF03101"/>
    </source>
</evidence>
<dbReference type="OMA" id="EDRTHRM"/>
<evidence type="ECO:0000313" key="4">
    <source>
        <dbReference type="Proteomes" id="UP000008810"/>
    </source>
</evidence>
<dbReference type="AlphaFoldDB" id="I1IZ43"/>
<dbReference type="Gramene" id="KQJ83286">
    <property type="protein sequence ID" value="KQJ83286"/>
    <property type="gene ID" value="BRADI_5g14130v3"/>
</dbReference>
<dbReference type="HOGENOM" id="CLU_697092_0_0_1"/>
<dbReference type="OrthoDB" id="693512at2759"/>
<reference evidence="2 3" key="1">
    <citation type="journal article" date="2010" name="Nature">
        <title>Genome sequencing and analysis of the model grass Brachypodium distachyon.</title>
        <authorList>
            <consortium name="International Brachypodium Initiative"/>
        </authorList>
    </citation>
    <scope>NUCLEOTIDE SEQUENCE [LARGE SCALE GENOMIC DNA]</scope>
    <source>
        <strain evidence="2 3">Bd21</strain>
    </source>
</reference>
<reference evidence="2" key="2">
    <citation type="submission" date="2017-06" db="EMBL/GenBank/DDBJ databases">
        <title>WGS assembly of Brachypodium distachyon.</title>
        <authorList>
            <consortium name="The International Brachypodium Initiative"/>
            <person name="Lucas S."/>
            <person name="Harmon-Smith M."/>
            <person name="Lail K."/>
            <person name="Tice H."/>
            <person name="Grimwood J."/>
            <person name="Bruce D."/>
            <person name="Barry K."/>
            <person name="Shu S."/>
            <person name="Lindquist E."/>
            <person name="Wang M."/>
            <person name="Pitluck S."/>
            <person name="Vogel J.P."/>
            <person name="Garvin D.F."/>
            <person name="Mockler T.C."/>
            <person name="Schmutz J."/>
            <person name="Rokhsar D."/>
            <person name="Bevan M.W."/>
        </authorList>
    </citation>
    <scope>NUCLEOTIDE SEQUENCE</scope>
    <source>
        <strain evidence="2">Bd21</strain>
    </source>
</reference>
<dbReference type="Proteomes" id="UP000008810">
    <property type="component" value="Chromosome 5"/>
</dbReference>
<dbReference type="Pfam" id="PF03101">
    <property type="entry name" value="FAR1"/>
    <property type="match status" value="1"/>
</dbReference>
<name>I1IZ43_BRADI</name>
<feature type="domain" description="FAR1" evidence="1">
    <location>
        <begin position="18"/>
        <end position="104"/>
    </location>
</feature>
<dbReference type="InParanoid" id="I1IZ43"/>
<dbReference type="PANTHER" id="PTHR47482:SF5">
    <property type="entry name" value="FAR1 DOMAIN-CONTAINING PROTEIN"/>
    <property type="match status" value="1"/>
</dbReference>
<evidence type="ECO:0000313" key="3">
    <source>
        <dbReference type="EnsemblPlants" id="KQJ83286"/>
    </source>
</evidence>
<organism evidence="2">
    <name type="scientific">Brachypodium distachyon</name>
    <name type="common">Purple false brome</name>
    <name type="synonym">Trachynia distachya</name>
    <dbReference type="NCBI Taxonomy" id="15368"/>
    <lineage>
        <taxon>Eukaryota</taxon>
        <taxon>Viridiplantae</taxon>
        <taxon>Streptophyta</taxon>
        <taxon>Embryophyta</taxon>
        <taxon>Tracheophyta</taxon>
        <taxon>Spermatophyta</taxon>
        <taxon>Magnoliopsida</taxon>
        <taxon>Liliopsida</taxon>
        <taxon>Poales</taxon>
        <taxon>Poaceae</taxon>
        <taxon>BOP clade</taxon>
        <taxon>Pooideae</taxon>
        <taxon>Stipodae</taxon>
        <taxon>Brachypodieae</taxon>
        <taxon>Brachypodium</taxon>
    </lineage>
</organism>
<dbReference type="InterPro" id="IPR004330">
    <property type="entry name" value="FAR1_DNA_bnd_dom"/>
</dbReference>
<evidence type="ECO:0000313" key="2">
    <source>
        <dbReference type="EMBL" id="KQJ83286.1"/>
    </source>
</evidence>
<reference evidence="3" key="3">
    <citation type="submission" date="2018-08" db="UniProtKB">
        <authorList>
            <consortium name="EnsemblPlants"/>
        </authorList>
    </citation>
    <scope>IDENTIFICATION</scope>
    <source>
        <strain evidence="3">cv. Bd21</strain>
    </source>
</reference>
<protein>
    <recommendedName>
        <fullName evidence="1">FAR1 domain-containing protein</fullName>
    </recommendedName>
</protein>
<keyword evidence="4" id="KW-1185">Reference proteome</keyword>
<proteinExistence type="predicted"/>
<dbReference type="EnsemblPlants" id="KQJ83286">
    <property type="protein sequence ID" value="KQJ83286"/>
    <property type="gene ID" value="BRADI_5g14130v3"/>
</dbReference>
<dbReference type="EMBL" id="CM000884">
    <property type="protein sequence ID" value="KQJ83286.1"/>
    <property type="molecule type" value="Genomic_DNA"/>
</dbReference>